<dbReference type="InterPro" id="IPR015655">
    <property type="entry name" value="PP2C"/>
</dbReference>
<evidence type="ECO:0000313" key="8">
    <source>
        <dbReference type="EMBL" id="KAK7237899.1"/>
    </source>
</evidence>
<feature type="region of interest" description="Disordered" evidence="6">
    <location>
        <begin position="217"/>
        <end position="237"/>
    </location>
</feature>
<dbReference type="EMBL" id="JBBJCI010000231">
    <property type="protein sequence ID" value="KAK7237899.1"/>
    <property type="molecule type" value="Genomic_DNA"/>
</dbReference>
<comment type="subcellular location">
    <subcellularLocation>
        <location evidence="1">Membrane</location>
        <topology evidence="1">Peripheral membrane protein</topology>
    </subcellularLocation>
</comment>
<keyword evidence="2" id="KW-0479">Metal-binding</keyword>
<sequence>MGILQSCYQSDERGSLTPSRTFTRLLPKTFSARKVAASPKVVDSRCVGKRGGCGELAMRRVRAWGAAVDPARADMDRFAVCSRERALDVDGNVLVVGVFDGHGVAGASNWGRDVADQACAIVVDAAFETTFDAVLSPGESLARLFERFQDRHDRRYDDTVGRDVREQWDAFEAAHGFAPPKLLPPEGGSTATVLRVEGSTLTVAWVGDSRAALARRDGGAEALTSDHNAENSESERDRVEAAGGTIAGAYVGVDGAEGLLQVTRSLGDRAHHVGGCLLATPDVRTVDLGDDAAFLVVASDGLWHVHDERSACAFVAAKLGALGDDAAPEAVAAAARDLAADAKRKAADSRDVSNDDVTVVVVVFQAP</sequence>
<keyword evidence="4 5" id="KW-0904">Protein phosphatase</keyword>
<keyword evidence="3 5" id="KW-0378">Hydrolase</keyword>
<evidence type="ECO:0000256" key="1">
    <source>
        <dbReference type="ARBA" id="ARBA00004170"/>
    </source>
</evidence>
<keyword evidence="9" id="KW-1185">Reference proteome</keyword>
<dbReference type="CDD" id="cd00143">
    <property type="entry name" value="PP2Cc"/>
    <property type="match status" value="1"/>
</dbReference>
<evidence type="ECO:0000259" key="7">
    <source>
        <dbReference type="PROSITE" id="PS51746"/>
    </source>
</evidence>
<dbReference type="PROSITE" id="PS01032">
    <property type="entry name" value="PPM_1"/>
    <property type="match status" value="1"/>
</dbReference>
<evidence type="ECO:0000256" key="4">
    <source>
        <dbReference type="ARBA" id="ARBA00022912"/>
    </source>
</evidence>
<dbReference type="InterPro" id="IPR036457">
    <property type="entry name" value="PPM-type-like_dom_sf"/>
</dbReference>
<dbReference type="PANTHER" id="PTHR47992">
    <property type="entry name" value="PROTEIN PHOSPHATASE"/>
    <property type="match status" value="1"/>
</dbReference>
<dbReference type="Gene3D" id="3.60.40.10">
    <property type="entry name" value="PPM-type phosphatase domain"/>
    <property type="match status" value="1"/>
</dbReference>
<reference evidence="8 9" key="1">
    <citation type="submission" date="2024-03" db="EMBL/GenBank/DDBJ databases">
        <title>Aureococcus anophagefferens CCMP1851 and Kratosvirus quantuckense: Draft genome of a second virus-susceptible host strain in the model system.</title>
        <authorList>
            <person name="Chase E."/>
            <person name="Truchon A.R."/>
            <person name="Schepens W."/>
            <person name="Wilhelm S.W."/>
        </authorList>
    </citation>
    <scope>NUCLEOTIDE SEQUENCE [LARGE SCALE GENOMIC DNA]</scope>
    <source>
        <strain evidence="8 9">CCMP1851</strain>
    </source>
</reference>
<evidence type="ECO:0000256" key="2">
    <source>
        <dbReference type="ARBA" id="ARBA00022723"/>
    </source>
</evidence>
<dbReference type="Pfam" id="PF00481">
    <property type="entry name" value="PP2C"/>
    <property type="match status" value="1"/>
</dbReference>
<comment type="caution">
    <text evidence="8">The sequence shown here is derived from an EMBL/GenBank/DDBJ whole genome shotgun (WGS) entry which is preliminary data.</text>
</comment>
<protein>
    <submittedName>
        <fullName evidence="8">Protein serine/threonine phosphatase</fullName>
    </submittedName>
</protein>
<proteinExistence type="inferred from homology"/>
<dbReference type="PROSITE" id="PS51746">
    <property type="entry name" value="PPM_2"/>
    <property type="match status" value="1"/>
</dbReference>
<evidence type="ECO:0000256" key="6">
    <source>
        <dbReference type="SAM" id="MobiDB-lite"/>
    </source>
</evidence>
<comment type="similarity">
    <text evidence="5">Belongs to the PP2C family.</text>
</comment>
<gene>
    <name evidence="8" type="primary">PTC6</name>
    <name evidence="8" type="ORF">SO694_0002246</name>
</gene>
<feature type="compositionally biased region" description="Basic and acidic residues" evidence="6">
    <location>
        <begin position="227"/>
        <end position="237"/>
    </location>
</feature>
<name>A0ABR1FTA1_AURAN</name>
<dbReference type="Proteomes" id="UP001363151">
    <property type="component" value="Unassembled WGS sequence"/>
</dbReference>
<dbReference type="InterPro" id="IPR000222">
    <property type="entry name" value="PP2C_BS"/>
</dbReference>
<feature type="domain" description="PPM-type phosphatase" evidence="7">
    <location>
        <begin position="63"/>
        <end position="364"/>
    </location>
</feature>
<evidence type="ECO:0000313" key="9">
    <source>
        <dbReference type="Proteomes" id="UP001363151"/>
    </source>
</evidence>
<organism evidence="8 9">
    <name type="scientific">Aureococcus anophagefferens</name>
    <name type="common">Harmful bloom alga</name>
    <dbReference type="NCBI Taxonomy" id="44056"/>
    <lineage>
        <taxon>Eukaryota</taxon>
        <taxon>Sar</taxon>
        <taxon>Stramenopiles</taxon>
        <taxon>Ochrophyta</taxon>
        <taxon>Pelagophyceae</taxon>
        <taxon>Pelagomonadales</taxon>
        <taxon>Pelagomonadaceae</taxon>
        <taxon>Aureococcus</taxon>
    </lineage>
</organism>
<dbReference type="InterPro" id="IPR001932">
    <property type="entry name" value="PPM-type_phosphatase-like_dom"/>
</dbReference>
<dbReference type="SUPFAM" id="SSF81606">
    <property type="entry name" value="PP2C-like"/>
    <property type="match status" value="1"/>
</dbReference>
<evidence type="ECO:0000256" key="3">
    <source>
        <dbReference type="ARBA" id="ARBA00022801"/>
    </source>
</evidence>
<dbReference type="SMART" id="SM00332">
    <property type="entry name" value="PP2Cc"/>
    <property type="match status" value="1"/>
</dbReference>
<evidence type="ECO:0000256" key="5">
    <source>
        <dbReference type="RuleBase" id="RU003465"/>
    </source>
</evidence>
<accession>A0ABR1FTA1</accession>